<dbReference type="AlphaFoldDB" id="A0A3P3XKV9"/>
<dbReference type="InterPro" id="IPR025164">
    <property type="entry name" value="Toastrack_DUF4097"/>
</dbReference>
<sequence>MRTEGVDIDFRFLEDVQSTENIRRIVIRVSEGDVSVAVSNDSDLRYSIELEGIPGEIDAWSCSVRRAESIAILDAMANDFVRIAKCNIHVPSYISDIEVHSSRGSIEVRDISANILVISERGSITVSGAKFVEASSVNGSIHIENSEGCSARSIDGNLVCHRISGSVQAEMQNGSVTIDQVAKNVAVVSDQGKISVRRVGGRVRLISNKGDVELEVSGPFGGGEIQTYSGDISIQLEHSSVEFRAETLSGRIDASHPVNSAGMGPQRCAFRTGDGARRLYVKSVLGDIEVN</sequence>
<dbReference type="Pfam" id="PF13349">
    <property type="entry name" value="DUF4097"/>
    <property type="match status" value="1"/>
</dbReference>
<dbReference type="EMBL" id="FWDM01000032">
    <property type="protein sequence ID" value="SLM15046.1"/>
    <property type="molecule type" value="Genomic_DNA"/>
</dbReference>
<evidence type="ECO:0000313" key="2">
    <source>
        <dbReference type="EMBL" id="SLM15046.1"/>
    </source>
</evidence>
<accession>A0A3P3XKV9</accession>
<name>A0A3P3XKV9_9SPIR</name>
<gene>
    <name evidence="2" type="ORF">SPIROBIBN47_380049</name>
</gene>
<protein>
    <recommendedName>
        <fullName evidence="1">DUF4097 domain-containing protein</fullName>
    </recommendedName>
</protein>
<evidence type="ECO:0000259" key="1">
    <source>
        <dbReference type="Pfam" id="PF13349"/>
    </source>
</evidence>
<feature type="domain" description="DUF4097" evidence="1">
    <location>
        <begin position="66"/>
        <end position="290"/>
    </location>
</feature>
<proteinExistence type="predicted"/>
<organism evidence="2">
    <name type="scientific">uncultured spirochete</name>
    <dbReference type="NCBI Taxonomy" id="156406"/>
    <lineage>
        <taxon>Bacteria</taxon>
        <taxon>Pseudomonadati</taxon>
        <taxon>Spirochaetota</taxon>
        <taxon>Spirochaetia</taxon>
        <taxon>Spirochaetales</taxon>
        <taxon>environmental samples</taxon>
    </lineage>
</organism>
<reference evidence="2" key="1">
    <citation type="submission" date="2017-02" db="EMBL/GenBank/DDBJ databases">
        <authorList>
            <person name="Regsiter A."/>
            <person name="William W."/>
        </authorList>
    </citation>
    <scope>NUCLEOTIDE SEQUENCE</scope>
    <source>
        <strain evidence="2">Bib</strain>
    </source>
</reference>